<protein>
    <recommendedName>
        <fullName evidence="5">Arsenate reductase</fullName>
    </recommendedName>
</protein>
<evidence type="ECO:0000256" key="1">
    <source>
        <dbReference type="ARBA" id="ARBA00007198"/>
    </source>
</evidence>
<sequence>MGTIAMDKRQITLYYSSENTIGKQIHAYVQSSKKKNLAVDISKTKVTGTQWVELADGLNKDIKDLIAMDHPDFLNVYGEQGQDLDENDCIKILQKEPHLLKHPIAVNDDQYLELENAASFKKFIAPDSAGLKES</sequence>
<gene>
    <name evidence="3" type="ORF">FEK29_04610</name>
</gene>
<keyword evidence="4" id="KW-1185">Reference proteome</keyword>
<dbReference type="PROSITE" id="PS51353">
    <property type="entry name" value="ARSC"/>
    <property type="match status" value="1"/>
</dbReference>
<evidence type="ECO:0000313" key="3">
    <source>
        <dbReference type="EMBL" id="TLF47050.1"/>
    </source>
</evidence>
<evidence type="ECO:0000313" key="4">
    <source>
        <dbReference type="Proteomes" id="UP000308382"/>
    </source>
</evidence>
<dbReference type="Gene3D" id="3.40.30.10">
    <property type="entry name" value="Glutaredoxin"/>
    <property type="match status" value="1"/>
</dbReference>
<dbReference type="EMBL" id="VBUK01000001">
    <property type="protein sequence ID" value="TLF47050.1"/>
    <property type="molecule type" value="Genomic_DNA"/>
</dbReference>
<comment type="similarity">
    <text evidence="1 2">Belongs to the ArsC family.</text>
</comment>
<evidence type="ECO:0000256" key="2">
    <source>
        <dbReference type="PROSITE-ProRule" id="PRU01282"/>
    </source>
</evidence>
<evidence type="ECO:0008006" key="5">
    <source>
        <dbReference type="Google" id="ProtNLM"/>
    </source>
</evidence>
<dbReference type="OrthoDB" id="1434620at2"/>
<dbReference type="InterPro" id="IPR036249">
    <property type="entry name" value="Thioredoxin-like_sf"/>
</dbReference>
<proteinExistence type="inferred from homology"/>
<comment type="caution">
    <text evidence="3">The sequence shown here is derived from an EMBL/GenBank/DDBJ whole genome shotgun (WGS) entry which is preliminary data.</text>
</comment>
<accession>A0A5R8MC20</accession>
<dbReference type="AlphaFoldDB" id="A0A5R8MC20"/>
<name>A0A5R8MC20_9FLAO</name>
<dbReference type="SUPFAM" id="SSF52833">
    <property type="entry name" value="Thioredoxin-like"/>
    <property type="match status" value="1"/>
</dbReference>
<dbReference type="RefSeq" id="WP_138257193.1">
    <property type="nucleotide sequence ID" value="NZ_VBUK01000001.1"/>
</dbReference>
<reference evidence="3 4" key="1">
    <citation type="journal article" date="2017" name="Int. J. Syst. Evol. Microbiol.">
        <title>Maripseudobacter aurantiacus gen. nov., sp. nov., a novel member of the family Flavobacteriaceae isolated from a sedimentation basin.</title>
        <authorList>
            <person name="Chen C."/>
            <person name="Su Y."/>
            <person name="Tao T."/>
            <person name="Fu G."/>
            <person name="Zhang C."/>
            <person name="Sun C."/>
            <person name="Zhang X."/>
            <person name="Wu M."/>
        </authorList>
    </citation>
    <scope>NUCLEOTIDE SEQUENCE [LARGE SCALE GENOMIC DNA]</scope>
    <source>
        <strain evidence="4">CDA4</strain>
    </source>
</reference>
<dbReference type="InterPro" id="IPR006660">
    <property type="entry name" value="Arsenate_reductase-like"/>
</dbReference>
<dbReference type="Proteomes" id="UP000308382">
    <property type="component" value="Unassembled WGS sequence"/>
</dbReference>
<organism evidence="3 4">
    <name type="scientific">Maribacter aurantiacus</name>
    <dbReference type="NCBI Taxonomy" id="1882343"/>
    <lineage>
        <taxon>Bacteria</taxon>
        <taxon>Pseudomonadati</taxon>
        <taxon>Bacteroidota</taxon>
        <taxon>Flavobacteriia</taxon>
        <taxon>Flavobacteriales</taxon>
        <taxon>Flavobacteriaceae</taxon>
        <taxon>Maribacter</taxon>
    </lineage>
</organism>